<dbReference type="InterPro" id="IPR013088">
    <property type="entry name" value="Znf_NHR/GATA"/>
</dbReference>
<dbReference type="AlphaFoldDB" id="A0A2G8LMG0"/>
<keyword evidence="8 9" id="KW-0539">Nucleus</keyword>
<feature type="domain" description="Nuclear receptor" evidence="11">
    <location>
        <begin position="87"/>
        <end position="162"/>
    </location>
</feature>
<dbReference type="PANTHER" id="PTHR24082">
    <property type="entry name" value="NUCLEAR HORMONE RECEPTOR"/>
    <property type="match status" value="1"/>
</dbReference>
<dbReference type="InterPro" id="IPR001628">
    <property type="entry name" value="Znf_hrmn_rcpt"/>
</dbReference>
<evidence type="ECO:0000256" key="8">
    <source>
        <dbReference type="ARBA" id="ARBA00023242"/>
    </source>
</evidence>
<evidence type="ECO:0000256" key="5">
    <source>
        <dbReference type="ARBA" id="ARBA00023125"/>
    </source>
</evidence>
<feature type="compositionally biased region" description="Basic residues" evidence="10">
    <location>
        <begin position="174"/>
        <end position="184"/>
    </location>
</feature>
<dbReference type="GO" id="GO:0090575">
    <property type="term" value="C:RNA polymerase II transcription regulator complex"/>
    <property type="evidence" value="ECO:0007669"/>
    <property type="project" value="TreeGrafter"/>
</dbReference>
<dbReference type="CDD" id="cd06916">
    <property type="entry name" value="NR_DBD_like"/>
    <property type="match status" value="1"/>
</dbReference>
<keyword evidence="7 9" id="KW-0675">Receptor</keyword>
<dbReference type="PROSITE" id="PS00031">
    <property type="entry name" value="NUCLEAR_REC_DBD_1"/>
    <property type="match status" value="1"/>
</dbReference>
<dbReference type="PROSITE" id="PS51030">
    <property type="entry name" value="NUCLEAR_REC_DBD_2"/>
    <property type="match status" value="1"/>
</dbReference>
<keyword evidence="3 9" id="KW-0862">Zinc</keyword>
<gene>
    <name evidence="13" type="ORF">BSL78_01572</name>
</gene>
<dbReference type="STRING" id="307972.A0A2G8LMG0"/>
<dbReference type="InterPro" id="IPR050234">
    <property type="entry name" value="Nuclear_hormone_rcpt_NR1"/>
</dbReference>
<feature type="domain" description="NR LBD" evidence="12">
    <location>
        <begin position="294"/>
        <end position="523"/>
    </location>
</feature>
<comment type="similarity">
    <text evidence="9">Belongs to the nuclear hormone receptor family.</text>
</comment>
<keyword evidence="4 9" id="KW-0805">Transcription regulation</keyword>
<dbReference type="OrthoDB" id="6352325at2759"/>
<evidence type="ECO:0000313" key="13">
    <source>
        <dbReference type="EMBL" id="PIK61447.1"/>
    </source>
</evidence>
<dbReference type="EMBL" id="MRZV01000031">
    <property type="protein sequence ID" value="PIK61447.1"/>
    <property type="molecule type" value="Genomic_DNA"/>
</dbReference>
<keyword evidence="1 9" id="KW-0479">Metal-binding</keyword>
<dbReference type="GO" id="GO:0030154">
    <property type="term" value="P:cell differentiation"/>
    <property type="evidence" value="ECO:0007669"/>
    <property type="project" value="TreeGrafter"/>
</dbReference>
<dbReference type="GO" id="GO:0000978">
    <property type="term" value="F:RNA polymerase II cis-regulatory region sequence-specific DNA binding"/>
    <property type="evidence" value="ECO:0007669"/>
    <property type="project" value="TreeGrafter"/>
</dbReference>
<dbReference type="GO" id="GO:0008270">
    <property type="term" value="F:zinc ion binding"/>
    <property type="evidence" value="ECO:0007669"/>
    <property type="project" value="UniProtKB-KW"/>
</dbReference>
<dbReference type="Gene3D" id="3.30.50.10">
    <property type="entry name" value="Erythroid Transcription Factor GATA-1, subunit A"/>
    <property type="match status" value="1"/>
</dbReference>
<keyword evidence="14" id="KW-1185">Reference proteome</keyword>
<comment type="caution">
    <text evidence="13">The sequence shown here is derived from an EMBL/GenBank/DDBJ whole genome shotgun (WGS) entry which is preliminary data.</text>
</comment>
<dbReference type="SMART" id="SM00430">
    <property type="entry name" value="HOLI"/>
    <property type="match status" value="1"/>
</dbReference>
<evidence type="ECO:0000259" key="11">
    <source>
        <dbReference type="PROSITE" id="PS51030"/>
    </source>
</evidence>
<proteinExistence type="inferred from homology"/>
<evidence type="ECO:0000256" key="4">
    <source>
        <dbReference type="ARBA" id="ARBA00023015"/>
    </source>
</evidence>
<keyword evidence="6 9" id="KW-0804">Transcription</keyword>
<evidence type="ECO:0000256" key="9">
    <source>
        <dbReference type="RuleBase" id="RU004334"/>
    </source>
</evidence>
<dbReference type="Pfam" id="PF00105">
    <property type="entry name" value="zf-C4"/>
    <property type="match status" value="1"/>
</dbReference>
<feature type="region of interest" description="Disordered" evidence="10">
    <location>
        <begin position="174"/>
        <end position="199"/>
    </location>
</feature>
<dbReference type="GO" id="GO:0000122">
    <property type="term" value="P:negative regulation of transcription by RNA polymerase II"/>
    <property type="evidence" value="ECO:0007669"/>
    <property type="project" value="TreeGrafter"/>
</dbReference>
<name>A0A2G8LMG0_STIJA</name>
<evidence type="ECO:0000256" key="2">
    <source>
        <dbReference type="ARBA" id="ARBA00022771"/>
    </source>
</evidence>
<keyword evidence="2 9" id="KW-0863">Zinc-finger</keyword>
<evidence type="ECO:0000256" key="1">
    <source>
        <dbReference type="ARBA" id="ARBA00022723"/>
    </source>
</evidence>
<reference evidence="13 14" key="1">
    <citation type="journal article" date="2017" name="PLoS Biol.">
        <title>The sea cucumber genome provides insights into morphological evolution and visceral regeneration.</title>
        <authorList>
            <person name="Zhang X."/>
            <person name="Sun L."/>
            <person name="Yuan J."/>
            <person name="Sun Y."/>
            <person name="Gao Y."/>
            <person name="Zhang L."/>
            <person name="Li S."/>
            <person name="Dai H."/>
            <person name="Hamel J.F."/>
            <person name="Liu C."/>
            <person name="Yu Y."/>
            <person name="Liu S."/>
            <person name="Lin W."/>
            <person name="Guo K."/>
            <person name="Jin S."/>
            <person name="Xu P."/>
            <person name="Storey K.B."/>
            <person name="Huan P."/>
            <person name="Zhang T."/>
            <person name="Zhou Y."/>
            <person name="Zhang J."/>
            <person name="Lin C."/>
            <person name="Li X."/>
            <person name="Xing L."/>
            <person name="Huo D."/>
            <person name="Sun M."/>
            <person name="Wang L."/>
            <person name="Mercier A."/>
            <person name="Li F."/>
            <person name="Yang H."/>
            <person name="Xiang J."/>
        </authorList>
    </citation>
    <scope>NUCLEOTIDE SEQUENCE [LARGE SCALE GENOMIC DNA]</scope>
    <source>
        <strain evidence="13">Shaxun</strain>
        <tissue evidence="13">Muscle</tissue>
    </source>
</reference>
<protein>
    <submittedName>
        <fullName evidence="13">Uncharacterized protein</fullName>
    </submittedName>
</protein>
<accession>A0A2G8LMG0</accession>
<dbReference type="SUPFAM" id="SSF48508">
    <property type="entry name" value="Nuclear receptor ligand-binding domain"/>
    <property type="match status" value="1"/>
</dbReference>
<dbReference type="InterPro" id="IPR035500">
    <property type="entry name" value="NHR-like_dom_sf"/>
</dbReference>
<evidence type="ECO:0000256" key="6">
    <source>
        <dbReference type="ARBA" id="ARBA00023163"/>
    </source>
</evidence>
<evidence type="ECO:0000256" key="10">
    <source>
        <dbReference type="SAM" id="MobiDB-lite"/>
    </source>
</evidence>
<comment type="subcellular location">
    <subcellularLocation>
        <location evidence="9">Nucleus</location>
    </subcellularLocation>
</comment>
<sequence>MKVVDVDSHLLVKFPGQTSDSNMSDLVGFDNDDDSELGNFVTSLSPSSSSLGSSQDLSQSEQASSSKIDDFMLDQSNPESSKNVGQDRICLICGDKANGVHYNVLSCEGCKSFFLRNIKQKTEFVCAQGGKCDMDLYTRRHCPACRMKRCLECGMNIERVWDPKRLQTRKPLVRMKRKKKRPRSPKVVSQSPQWNSPLAPLSVNQSELLDRLEKGYSASKDLFRNITRGIPEKFVNYWTQASSVRHPNSITDDSKVEKNTQETLEPIPKKEDEVITATSDPSENHKGGTTCLPSIHKVTEYLTKGCASGGNSNKDIKLPEHCEPVHKEMLHLAMDMFATVVKQTIHFAKNIPGFTDLTCDDQAVLIKSSIVDALLLRCTESFELEKGYLENPFNGDKFDINMMYYMGFSALPEPAFQFMRSTKACGLNKAEFALLTAAAIIAPDRSDLKNRDLAESMQTLLISTLYSATKHFHPDKPLLFANLMSKLTTLRDMSVLHLSELMEVQVRETDLSPLVVELFGLDS</sequence>
<feature type="compositionally biased region" description="Polar residues" evidence="10">
    <location>
        <begin position="189"/>
        <end position="199"/>
    </location>
</feature>
<dbReference type="Pfam" id="PF00104">
    <property type="entry name" value="Hormone_recep"/>
    <property type="match status" value="1"/>
</dbReference>
<dbReference type="PANTHER" id="PTHR24082:SF507">
    <property type="entry name" value="BILE ACID RECEPTOR-RELATED"/>
    <property type="match status" value="1"/>
</dbReference>
<dbReference type="Gene3D" id="1.10.565.10">
    <property type="entry name" value="Retinoid X Receptor"/>
    <property type="match status" value="1"/>
</dbReference>
<dbReference type="Proteomes" id="UP000230750">
    <property type="component" value="Unassembled WGS sequence"/>
</dbReference>
<evidence type="ECO:0000256" key="7">
    <source>
        <dbReference type="ARBA" id="ARBA00023170"/>
    </source>
</evidence>
<evidence type="ECO:0000256" key="3">
    <source>
        <dbReference type="ARBA" id="ARBA00022833"/>
    </source>
</evidence>
<dbReference type="GO" id="GO:0004879">
    <property type="term" value="F:nuclear receptor activity"/>
    <property type="evidence" value="ECO:0007669"/>
    <property type="project" value="TreeGrafter"/>
</dbReference>
<dbReference type="SMART" id="SM00399">
    <property type="entry name" value="ZnF_C4"/>
    <property type="match status" value="1"/>
</dbReference>
<dbReference type="PRINTS" id="PR00398">
    <property type="entry name" value="STRDHORMONER"/>
</dbReference>
<organism evidence="13 14">
    <name type="scientific">Stichopus japonicus</name>
    <name type="common">Sea cucumber</name>
    <dbReference type="NCBI Taxonomy" id="307972"/>
    <lineage>
        <taxon>Eukaryota</taxon>
        <taxon>Metazoa</taxon>
        <taxon>Echinodermata</taxon>
        <taxon>Eleutherozoa</taxon>
        <taxon>Echinozoa</taxon>
        <taxon>Holothuroidea</taxon>
        <taxon>Aspidochirotacea</taxon>
        <taxon>Aspidochirotida</taxon>
        <taxon>Stichopodidae</taxon>
        <taxon>Apostichopus</taxon>
    </lineage>
</organism>
<keyword evidence="5 9" id="KW-0238">DNA-binding</keyword>
<dbReference type="PROSITE" id="PS51843">
    <property type="entry name" value="NR_LBD"/>
    <property type="match status" value="1"/>
</dbReference>
<dbReference type="InterPro" id="IPR001723">
    <property type="entry name" value="Nuclear_hrmn_rcpt"/>
</dbReference>
<dbReference type="InterPro" id="IPR000536">
    <property type="entry name" value="Nucl_hrmn_rcpt_lig-bd"/>
</dbReference>
<evidence type="ECO:0000313" key="14">
    <source>
        <dbReference type="Proteomes" id="UP000230750"/>
    </source>
</evidence>
<dbReference type="SUPFAM" id="SSF57716">
    <property type="entry name" value="Glucocorticoid receptor-like (DNA-binding domain)"/>
    <property type="match status" value="1"/>
</dbReference>
<dbReference type="PRINTS" id="PR00047">
    <property type="entry name" value="STROIDFINGER"/>
</dbReference>
<dbReference type="GO" id="GO:0045944">
    <property type="term" value="P:positive regulation of transcription by RNA polymerase II"/>
    <property type="evidence" value="ECO:0007669"/>
    <property type="project" value="TreeGrafter"/>
</dbReference>
<evidence type="ECO:0000259" key="12">
    <source>
        <dbReference type="PROSITE" id="PS51843"/>
    </source>
</evidence>